<name>A0A9D2CGX4_9FIRM</name>
<dbReference type="EC" id="1.97.1.-" evidence="12"/>
<evidence type="ECO:0000256" key="9">
    <source>
        <dbReference type="ARBA" id="ARBA00023004"/>
    </source>
</evidence>
<evidence type="ECO:0000256" key="1">
    <source>
        <dbReference type="ARBA" id="ARBA00001966"/>
    </source>
</evidence>
<dbReference type="InterPro" id="IPR012837">
    <property type="entry name" value="NrdG"/>
</dbReference>
<sequence>MNYANIKKFDVANGVGVRVSLFVSGCTHRCKGCFNAEAWDFSYGEPYTEKTEEEILEALDKNFIAGLSLLGGEPFEPCNQRAILPLVRKARERFPAKTIWCYTGYTYDKDLVAGGRAHCEVTDELLSLIDILVDGEFVEELKDLKLRFRGSSNQRIIDLAATASAGKIVLWSGMISDK</sequence>
<dbReference type="InterPro" id="IPR058240">
    <property type="entry name" value="rSAM_sf"/>
</dbReference>
<dbReference type="AlphaFoldDB" id="A0A9D2CGX4"/>
<dbReference type="SFLD" id="SFLDF00299">
    <property type="entry name" value="anaerobic_ribonucleoside-triph"/>
    <property type="match status" value="1"/>
</dbReference>
<dbReference type="Proteomes" id="UP000824135">
    <property type="component" value="Unassembled WGS sequence"/>
</dbReference>
<accession>A0A9D2CGX4</accession>
<keyword evidence="8 12" id="KW-0560">Oxidoreductase</keyword>
<keyword evidence="9" id="KW-0408">Iron</keyword>
<gene>
    <name evidence="14" type="primary">nrdG</name>
    <name evidence="14" type="ORF">H9728_05960</name>
</gene>
<evidence type="ECO:0000256" key="10">
    <source>
        <dbReference type="ARBA" id="ARBA00023014"/>
    </source>
</evidence>
<feature type="domain" description="Radical SAM core" evidence="13">
    <location>
        <begin position="11"/>
        <end position="178"/>
    </location>
</feature>
<reference evidence="14" key="1">
    <citation type="journal article" date="2021" name="PeerJ">
        <title>Extensive microbial diversity within the chicken gut microbiome revealed by metagenomics and culture.</title>
        <authorList>
            <person name="Gilroy R."/>
            <person name="Ravi A."/>
            <person name="Getino M."/>
            <person name="Pursley I."/>
            <person name="Horton D.L."/>
            <person name="Alikhan N.F."/>
            <person name="Baker D."/>
            <person name="Gharbi K."/>
            <person name="Hall N."/>
            <person name="Watson M."/>
            <person name="Adriaenssens E.M."/>
            <person name="Foster-Nyarko E."/>
            <person name="Jarju S."/>
            <person name="Secka A."/>
            <person name="Antonio M."/>
            <person name="Oren A."/>
            <person name="Chaudhuri R.R."/>
            <person name="La Ragione R."/>
            <person name="Hildebrand F."/>
            <person name="Pallen M.J."/>
        </authorList>
    </citation>
    <scope>NUCLEOTIDE SEQUENCE</scope>
    <source>
        <strain evidence="14">CHK199-9574</strain>
    </source>
</reference>
<dbReference type="InterPro" id="IPR007197">
    <property type="entry name" value="rSAM"/>
</dbReference>
<dbReference type="PROSITE" id="PS01087">
    <property type="entry name" value="RADICAL_ACTIVATING"/>
    <property type="match status" value="1"/>
</dbReference>
<evidence type="ECO:0000256" key="12">
    <source>
        <dbReference type="PIRNR" id="PIRNR000368"/>
    </source>
</evidence>
<comment type="catalytic activity">
    <reaction evidence="11">
        <text>glycyl-[protein] + reduced [flavodoxin] + S-adenosyl-L-methionine = glycin-2-yl radical-[protein] + semiquinone [flavodoxin] + 5'-deoxyadenosine + L-methionine + H(+)</text>
        <dbReference type="Rhea" id="RHEA:61976"/>
        <dbReference type="Rhea" id="RHEA-COMP:10622"/>
        <dbReference type="Rhea" id="RHEA-COMP:14480"/>
        <dbReference type="Rhea" id="RHEA-COMP:15993"/>
        <dbReference type="Rhea" id="RHEA-COMP:15994"/>
        <dbReference type="ChEBI" id="CHEBI:15378"/>
        <dbReference type="ChEBI" id="CHEBI:17319"/>
        <dbReference type="ChEBI" id="CHEBI:29947"/>
        <dbReference type="ChEBI" id="CHEBI:32722"/>
        <dbReference type="ChEBI" id="CHEBI:57618"/>
        <dbReference type="ChEBI" id="CHEBI:57844"/>
        <dbReference type="ChEBI" id="CHEBI:59789"/>
        <dbReference type="ChEBI" id="CHEBI:140311"/>
    </reaction>
</comment>
<dbReference type="PIRSF" id="PIRSF000368">
    <property type="entry name" value="NrdG"/>
    <property type="match status" value="1"/>
</dbReference>
<dbReference type="NCBIfam" id="TIGR02491">
    <property type="entry name" value="NrdG"/>
    <property type="match status" value="1"/>
</dbReference>
<evidence type="ECO:0000256" key="11">
    <source>
        <dbReference type="ARBA" id="ARBA00047365"/>
    </source>
</evidence>
<dbReference type="CDD" id="cd01335">
    <property type="entry name" value="Radical_SAM"/>
    <property type="match status" value="1"/>
</dbReference>
<evidence type="ECO:0000256" key="2">
    <source>
        <dbReference type="ARBA" id="ARBA00003852"/>
    </source>
</evidence>
<dbReference type="GO" id="GO:0004748">
    <property type="term" value="F:ribonucleoside-diphosphate reductase activity, thioredoxin disulfide as acceptor"/>
    <property type="evidence" value="ECO:0007669"/>
    <property type="project" value="TreeGrafter"/>
</dbReference>
<dbReference type="PANTHER" id="PTHR30352:SF2">
    <property type="entry name" value="ANAEROBIC RIBONUCLEOSIDE-TRIPHOSPHATE REDUCTASE-ACTIVATING PROTEIN"/>
    <property type="match status" value="1"/>
</dbReference>
<dbReference type="PROSITE" id="PS51918">
    <property type="entry name" value="RADICAL_SAM"/>
    <property type="match status" value="1"/>
</dbReference>
<evidence type="ECO:0000313" key="15">
    <source>
        <dbReference type="Proteomes" id="UP000824135"/>
    </source>
</evidence>
<comment type="function">
    <text evidence="2 12">Activation of anaerobic ribonucleoside-triphosphate reductase under anaerobic conditions by generation of an organic free radical, using S-adenosylmethionine and reduced flavodoxin as cosubstrates to produce 5'-deoxy-adenosine.</text>
</comment>
<dbReference type="InterPro" id="IPR001989">
    <property type="entry name" value="Radical_activat_CS"/>
</dbReference>
<evidence type="ECO:0000313" key="14">
    <source>
        <dbReference type="EMBL" id="HIY78572.1"/>
    </source>
</evidence>
<protein>
    <recommendedName>
        <fullName evidence="4 12">Anaerobic ribonucleoside-triphosphate reductase-activating protein</fullName>
        <ecNumber evidence="12">1.97.1.-</ecNumber>
    </recommendedName>
</protein>
<organism evidence="14 15">
    <name type="scientific">Candidatus Borkfalkia excrementavium</name>
    <dbReference type="NCBI Taxonomy" id="2838505"/>
    <lineage>
        <taxon>Bacteria</taxon>
        <taxon>Bacillati</taxon>
        <taxon>Bacillota</taxon>
        <taxon>Clostridia</taxon>
        <taxon>Christensenellales</taxon>
        <taxon>Christensenellaceae</taxon>
        <taxon>Candidatus Borkfalkia</taxon>
    </lineage>
</organism>
<dbReference type="PANTHER" id="PTHR30352">
    <property type="entry name" value="PYRUVATE FORMATE-LYASE-ACTIVATING ENZYME"/>
    <property type="match status" value="1"/>
</dbReference>
<evidence type="ECO:0000256" key="4">
    <source>
        <dbReference type="ARBA" id="ARBA00014281"/>
    </source>
</evidence>
<reference evidence="14" key="2">
    <citation type="submission" date="2021-04" db="EMBL/GenBank/DDBJ databases">
        <authorList>
            <person name="Gilroy R."/>
        </authorList>
    </citation>
    <scope>NUCLEOTIDE SEQUENCE</scope>
    <source>
        <strain evidence="14">CHK199-9574</strain>
    </source>
</reference>
<dbReference type="SFLD" id="SFLDG01063">
    <property type="entry name" value="activating_enzymes__group_1"/>
    <property type="match status" value="1"/>
</dbReference>
<dbReference type="SFLD" id="SFLDG01066">
    <property type="entry name" value="organic_radical-activating_enz"/>
    <property type="match status" value="1"/>
</dbReference>
<evidence type="ECO:0000259" key="13">
    <source>
        <dbReference type="PROSITE" id="PS51918"/>
    </source>
</evidence>
<evidence type="ECO:0000256" key="6">
    <source>
        <dbReference type="ARBA" id="ARBA00022691"/>
    </source>
</evidence>
<keyword evidence="7" id="KW-0479">Metal-binding</keyword>
<evidence type="ECO:0000256" key="3">
    <source>
        <dbReference type="ARBA" id="ARBA00009777"/>
    </source>
</evidence>
<dbReference type="Pfam" id="PF13353">
    <property type="entry name" value="Fer4_12"/>
    <property type="match status" value="1"/>
</dbReference>
<comment type="cofactor">
    <cofactor evidence="1">
        <name>[4Fe-4S] cluster</name>
        <dbReference type="ChEBI" id="CHEBI:49883"/>
    </cofactor>
</comment>
<evidence type="ECO:0000256" key="7">
    <source>
        <dbReference type="ARBA" id="ARBA00022723"/>
    </source>
</evidence>
<keyword evidence="5" id="KW-0004">4Fe-4S</keyword>
<dbReference type="SFLD" id="SFLDS00029">
    <property type="entry name" value="Radical_SAM"/>
    <property type="match status" value="1"/>
</dbReference>
<dbReference type="Gene3D" id="3.20.20.70">
    <property type="entry name" value="Aldolase class I"/>
    <property type="match status" value="1"/>
</dbReference>
<comment type="similarity">
    <text evidence="3 12">Belongs to the organic radical-activating enzymes family.</text>
</comment>
<dbReference type="GO" id="GO:0046872">
    <property type="term" value="F:metal ion binding"/>
    <property type="evidence" value="ECO:0007669"/>
    <property type="project" value="UniProtKB-KW"/>
</dbReference>
<keyword evidence="10" id="KW-0411">Iron-sulfur</keyword>
<dbReference type="EMBL" id="DXCO01000037">
    <property type="protein sequence ID" value="HIY78572.1"/>
    <property type="molecule type" value="Genomic_DNA"/>
</dbReference>
<dbReference type="SUPFAM" id="SSF102114">
    <property type="entry name" value="Radical SAM enzymes"/>
    <property type="match status" value="1"/>
</dbReference>
<dbReference type="GO" id="GO:0043365">
    <property type="term" value="F:[formate-C-acetyltransferase]-activating enzyme activity"/>
    <property type="evidence" value="ECO:0007669"/>
    <property type="project" value="InterPro"/>
</dbReference>
<dbReference type="GO" id="GO:0051539">
    <property type="term" value="F:4 iron, 4 sulfur cluster binding"/>
    <property type="evidence" value="ECO:0007669"/>
    <property type="project" value="UniProtKB-KW"/>
</dbReference>
<evidence type="ECO:0000256" key="5">
    <source>
        <dbReference type="ARBA" id="ARBA00022485"/>
    </source>
</evidence>
<proteinExistence type="inferred from homology"/>
<evidence type="ECO:0000256" key="8">
    <source>
        <dbReference type="ARBA" id="ARBA00023002"/>
    </source>
</evidence>
<keyword evidence="6" id="KW-0949">S-adenosyl-L-methionine</keyword>
<dbReference type="InterPro" id="IPR034457">
    <property type="entry name" value="Organic_radical-activating"/>
</dbReference>
<comment type="caution">
    <text evidence="14">The sequence shown here is derived from an EMBL/GenBank/DDBJ whole genome shotgun (WGS) entry which is preliminary data.</text>
</comment>
<dbReference type="InterPro" id="IPR013785">
    <property type="entry name" value="Aldolase_TIM"/>
</dbReference>